<dbReference type="InterPro" id="IPR001533">
    <property type="entry name" value="Pterin_deHydtase"/>
</dbReference>
<evidence type="ECO:0000313" key="6">
    <source>
        <dbReference type="EMBL" id="CAA2627745.1"/>
    </source>
</evidence>
<dbReference type="SUPFAM" id="SSF55248">
    <property type="entry name" value="PCD-like"/>
    <property type="match status" value="1"/>
</dbReference>
<accession>A0A7I8JA80</accession>
<dbReference type="EC" id="4.2.1.96" evidence="3"/>
<evidence type="ECO:0000256" key="4">
    <source>
        <dbReference type="ARBA" id="ARBA00023239"/>
    </source>
</evidence>
<evidence type="ECO:0000256" key="5">
    <source>
        <dbReference type="SAM" id="SignalP"/>
    </source>
</evidence>
<protein>
    <recommendedName>
        <fullName evidence="3">4a-hydroxytetrahydrobiopterin dehydratase</fullName>
        <ecNumber evidence="3">4.2.1.96</ecNumber>
    </recommendedName>
</protein>
<evidence type="ECO:0000256" key="1">
    <source>
        <dbReference type="ARBA" id="ARBA00001554"/>
    </source>
</evidence>
<dbReference type="GO" id="GO:0009536">
    <property type="term" value="C:plastid"/>
    <property type="evidence" value="ECO:0007669"/>
    <property type="project" value="TreeGrafter"/>
</dbReference>
<dbReference type="EMBL" id="CACRZD030000010">
    <property type="protein sequence ID" value="CAA6667004.1"/>
    <property type="molecule type" value="Genomic_DNA"/>
</dbReference>
<dbReference type="GO" id="GO:0008124">
    <property type="term" value="F:4-alpha-hydroxytetrahydrobiopterin dehydratase activity"/>
    <property type="evidence" value="ECO:0007669"/>
    <property type="project" value="UniProtKB-EC"/>
</dbReference>
<dbReference type="PANTHER" id="PTHR12599">
    <property type="entry name" value="PTERIN-4-ALPHA-CARBINOLAMINE DEHYDRATASE"/>
    <property type="match status" value="1"/>
</dbReference>
<evidence type="ECO:0000256" key="2">
    <source>
        <dbReference type="ARBA" id="ARBA00006472"/>
    </source>
</evidence>
<keyword evidence="5" id="KW-0732">Signal</keyword>
<feature type="signal peptide" evidence="5">
    <location>
        <begin position="1"/>
        <end position="23"/>
    </location>
</feature>
<dbReference type="AlphaFoldDB" id="A0A7I8JA80"/>
<feature type="chain" id="PRO_5029570310" description="4a-hydroxytetrahydrobiopterin dehydratase" evidence="5">
    <location>
        <begin position="24"/>
        <end position="211"/>
    </location>
</feature>
<reference evidence="6 7" key="1">
    <citation type="submission" date="2019-12" db="EMBL/GenBank/DDBJ databases">
        <authorList>
            <person name="Scholz U."/>
            <person name="Mascher M."/>
            <person name="Fiebig A."/>
        </authorList>
    </citation>
    <scope>NUCLEOTIDE SEQUENCE</scope>
</reference>
<evidence type="ECO:0000256" key="3">
    <source>
        <dbReference type="ARBA" id="ARBA00013252"/>
    </source>
</evidence>
<dbReference type="Proteomes" id="UP001189122">
    <property type="component" value="Unassembled WGS sequence"/>
</dbReference>
<dbReference type="InterPro" id="IPR036428">
    <property type="entry name" value="PCD_sf"/>
</dbReference>
<gene>
    <name evidence="6" type="ORF">SI7747_10013397</name>
</gene>
<dbReference type="Gene3D" id="3.30.1360.20">
    <property type="entry name" value="Transcriptional coactivator/pterin dehydratase"/>
    <property type="match status" value="1"/>
</dbReference>
<dbReference type="PANTHER" id="PTHR12599:SF8">
    <property type="entry name" value="PTERIN-4-ALPHA-CARBINOLAMINE DEHYDRATASE, CHLOROPLASTIC-RELATED"/>
    <property type="match status" value="1"/>
</dbReference>
<organism evidence="6">
    <name type="scientific">Spirodela intermedia</name>
    <name type="common">Intermediate duckweed</name>
    <dbReference type="NCBI Taxonomy" id="51605"/>
    <lineage>
        <taxon>Eukaryota</taxon>
        <taxon>Viridiplantae</taxon>
        <taxon>Streptophyta</taxon>
        <taxon>Embryophyta</taxon>
        <taxon>Tracheophyta</taxon>
        <taxon>Spermatophyta</taxon>
        <taxon>Magnoliopsida</taxon>
        <taxon>Liliopsida</taxon>
        <taxon>Araceae</taxon>
        <taxon>Lemnoideae</taxon>
        <taxon>Spirodela</taxon>
    </lineage>
</organism>
<sequence>MAASPASAHLLLLHLRSRPRATACPTVAPPSAGPRRRGWRCAAMGTDLLGDFGARDPYAAEIESNFADKVLGNVDTEHRILIPNVSVLSLAQRSCEPVPPSQPPMPRDTAQKLLKKIVGWRVVEEEGGGLKIQGVWKLRDQSCGEELISRILAVVEPLGHLPTLRLDEPNQVTAELWTASIGGLSLNDFIVAAKIDQIQTKDLLPRKRVWA</sequence>
<keyword evidence="7" id="KW-1185">Reference proteome</keyword>
<comment type="similarity">
    <text evidence="2">Belongs to the pterin-4-alpha-carbinolamine dehydratase family.</text>
</comment>
<dbReference type="GO" id="GO:0006729">
    <property type="term" value="P:tetrahydrobiopterin biosynthetic process"/>
    <property type="evidence" value="ECO:0007669"/>
    <property type="project" value="InterPro"/>
</dbReference>
<keyword evidence="4" id="KW-0456">Lyase</keyword>
<name>A0A7I8JA80_SPIIN</name>
<proteinExistence type="inferred from homology"/>
<dbReference type="EMBL" id="LR743597">
    <property type="protein sequence ID" value="CAA2627745.1"/>
    <property type="molecule type" value="Genomic_DNA"/>
</dbReference>
<evidence type="ECO:0000313" key="7">
    <source>
        <dbReference type="Proteomes" id="UP001189122"/>
    </source>
</evidence>
<comment type="catalytic activity">
    <reaction evidence="1">
        <text>(4aS,6R)-4a-hydroxy-L-erythro-5,6,7,8-tetrahydrobiopterin = (6R)-L-erythro-6,7-dihydrobiopterin + H2O</text>
        <dbReference type="Rhea" id="RHEA:11920"/>
        <dbReference type="ChEBI" id="CHEBI:15377"/>
        <dbReference type="ChEBI" id="CHEBI:15642"/>
        <dbReference type="ChEBI" id="CHEBI:43120"/>
        <dbReference type="EC" id="4.2.1.96"/>
    </reaction>
</comment>
<dbReference type="Pfam" id="PF01329">
    <property type="entry name" value="Pterin_4a"/>
    <property type="match status" value="1"/>
</dbReference>